<sequence>MRLHLRILKSYEKQQIPNCFLYIHHKKQSYFYSINTPKEVFKDWRYYKVSQSESIFKAFYTRFDIQHISGIFGLVSALEKNYCFQFFGCNMFLKYYQYLTTCFGIKIIKMSAASFQKNDFNYLGLLKNQQFEKFIKNFNPKISFLQQIKEKFQGEQINCANDLLKFDDTNQLNYYEDECLKVYAIQLYQDDSPYMAQKDPIQKFAYHFMEKNENKFSVNTEKLSQLPQVFHKALFKHGKVQVDDKIYNLEDFQEEEQISQLLILELRNEEEVDQFLSNPYLKTTLFENLDLIVHLSPKEVLLNPKYTQFIKENTNVNHLITASGFYSMITEKLQFLPQGFLSYNKHLTQLFPGIYPVMNPNYFFPYIKGANSQQQLLESQPFYHEKVKLALSFEVIHMKHKNSFYQYQPPQTLAFDNSLYDQLLQSQQINKLRQKLLAYQEQKVFQQRKFYVSNPELYPEIITLGTSSSLSTQLRNVSSYLVKVNQNSSVLLDCGHGTMFQLQKQFGTHDERELFEQVRNIKMIVISHHHSDHHFGIIEFLQMRKELFDQHGQNNEFQLNKLLILVPELLQNYLVKFMDMVQDLNAIVIPHNNISPNITKHQNNLQLTNQQLLNALTKDNTDDDENLLNFDQKDEELLEQNRQQRDYHQKLFQERVSQMQLKHIYIFPIFHCYGSSSIKIELSNGKTLVYSGDGRINNKHKINFEKCDFLIHECTFSGQNKAEASQKRHSTFDEVVNFAYENKVECLILSHFSPSQTEQQIGRNISPKNYFYSYYEKKLENYINSKTIFATDNLIINEKNKQNLIEASRVIFKICSSQN</sequence>
<comment type="similarity">
    <text evidence="3">Belongs to the RNase Z family.</text>
</comment>
<evidence type="ECO:0000259" key="11">
    <source>
        <dbReference type="Pfam" id="PF00753"/>
    </source>
</evidence>
<dbReference type="RefSeq" id="XP_001019284.2">
    <property type="nucleotide sequence ID" value="XM_001019284.2"/>
</dbReference>
<dbReference type="eggNOG" id="KOG2121">
    <property type="taxonomic scope" value="Eukaryota"/>
</dbReference>
<evidence type="ECO:0000256" key="4">
    <source>
        <dbReference type="ARBA" id="ARBA00012477"/>
    </source>
</evidence>
<keyword evidence="7" id="KW-0479">Metal-binding</keyword>
<dbReference type="KEGG" id="tet:TTHERM_00384830"/>
<accession>Q23RK9</accession>
<keyword evidence="10" id="KW-0862">Zinc</keyword>
<dbReference type="PANTHER" id="PTHR12553:SF49">
    <property type="entry name" value="ZINC PHOSPHODIESTERASE ELAC PROTEIN 2"/>
    <property type="match status" value="1"/>
</dbReference>
<dbReference type="GO" id="GO:1990180">
    <property type="term" value="P:mitochondrial tRNA 3'-end processing"/>
    <property type="evidence" value="ECO:0007669"/>
    <property type="project" value="TreeGrafter"/>
</dbReference>
<dbReference type="PANTHER" id="PTHR12553">
    <property type="entry name" value="ZINC PHOSPHODIESTERASE ELAC PROTEIN 2"/>
    <property type="match status" value="1"/>
</dbReference>
<dbReference type="GO" id="GO:0005739">
    <property type="term" value="C:mitochondrion"/>
    <property type="evidence" value="ECO:0007669"/>
    <property type="project" value="TreeGrafter"/>
</dbReference>
<dbReference type="InterPro" id="IPR036866">
    <property type="entry name" value="RibonucZ/Hydroxyglut_hydro"/>
</dbReference>
<name>Q23RK9_TETTS</name>
<feature type="domain" description="Metallo-beta-lactamase" evidence="11">
    <location>
        <begin position="475"/>
        <end position="541"/>
    </location>
</feature>
<dbReference type="GO" id="GO:0042781">
    <property type="term" value="F:3'-tRNA processing endoribonuclease activity"/>
    <property type="evidence" value="ECO:0007669"/>
    <property type="project" value="UniProtKB-EC"/>
</dbReference>
<reference evidence="13" key="1">
    <citation type="journal article" date="2006" name="PLoS Biol.">
        <title>Macronuclear genome sequence of the ciliate Tetrahymena thermophila, a model eukaryote.</title>
        <authorList>
            <person name="Eisen J.A."/>
            <person name="Coyne R.S."/>
            <person name="Wu M."/>
            <person name="Wu D."/>
            <person name="Thiagarajan M."/>
            <person name="Wortman J.R."/>
            <person name="Badger J.H."/>
            <person name="Ren Q."/>
            <person name="Amedeo P."/>
            <person name="Jones K.M."/>
            <person name="Tallon L.J."/>
            <person name="Delcher A.L."/>
            <person name="Salzberg S.L."/>
            <person name="Silva J.C."/>
            <person name="Haas B.J."/>
            <person name="Majoros W.H."/>
            <person name="Farzad M."/>
            <person name="Carlton J.M."/>
            <person name="Smith R.K. Jr."/>
            <person name="Garg J."/>
            <person name="Pearlman R.E."/>
            <person name="Karrer K.M."/>
            <person name="Sun L."/>
            <person name="Manning G."/>
            <person name="Elde N.C."/>
            <person name="Turkewitz A.P."/>
            <person name="Asai D.J."/>
            <person name="Wilkes D.E."/>
            <person name="Wang Y."/>
            <person name="Cai H."/>
            <person name="Collins K."/>
            <person name="Stewart B.A."/>
            <person name="Lee S.R."/>
            <person name="Wilamowska K."/>
            <person name="Weinberg Z."/>
            <person name="Ruzzo W.L."/>
            <person name="Wloga D."/>
            <person name="Gaertig J."/>
            <person name="Frankel J."/>
            <person name="Tsao C.-C."/>
            <person name="Gorovsky M.A."/>
            <person name="Keeling P.J."/>
            <person name="Waller R.F."/>
            <person name="Patron N.J."/>
            <person name="Cherry J.M."/>
            <person name="Stover N.A."/>
            <person name="Krieger C.J."/>
            <person name="del Toro C."/>
            <person name="Ryder H.F."/>
            <person name="Williamson S.C."/>
            <person name="Barbeau R.A."/>
            <person name="Hamilton E.P."/>
            <person name="Orias E."/>
        </authorList>
    </citation>
    <scope>NUCLEOTIDE SEQUENCE [LARGE SCALE GENOMIC DNA]</scope>
    <source>
        <strain evidence="13">SB210</strain>
    </source>
</reference>
<keyword evidence="6" id="KW-0540">Nuclease</keyword>
<evidence type="ECO:0000256" key="1">
    <source>
        <dbReference type="ARBA" id="ARBA00000402"/>
    </source>
</evidence>
<dbReference type="OrthoDB" id="527344at2759"/>
<dbReference type="EMBL" id="GG662644">
    <property type="protein sequence ID" value="EAR99039.2"/>
    <property type="molecule type" value="Genomic_DNA"/>
</dbReference>
<evidence type="ECO:0000313" key="12">
    <source>
        <dbReference type="EMBL" id="EAR99039.2"/>
    </source>
</evidence>
<dbReference type="EC" id="3.1.26.11" evidence="4"/>
<keyword evidence="5" id="KW-0819">tRNA processing</keyword>
<dbReference type="SUPFAM" id="SSF56281">
    <property type="entry name" value="Metallo-hydrolase/oxidoreductase"/>
    <property type="match status" value="1"/>
</dbReference>
<evidence type="ECO:0000256" key="9">
    <source>
        <dbReference type="ARBA" id="ARBA00022801"/>
    </source>
</evidence>
<keyword evidence="8" id="KW-0255">Endonuclease</keyword>
<dbReference type="Gene3D" id="3.60.15.10">
    <property type="entry name" value="Ribonuclease Z/Hydroxyacylglutathione hydrolase-like"/>
    <property type="match status" value="1"/>
</dbReference>
<dbReference type="InParanoid" id="Q23RK9"/>
<organism evidence="12 13">
    <name type="scientific">Tetrahymena thermophila (strain SB210)</name>
    <dbReference type="NCBI Taxonomy" id="312017"/>
    <lineage>
        <taxon>Eukaryota</taxon>
        <taxon>Sar</taxon>
        <taxon>Alveolata</taxon>
        <taxon>Ciliophora</taxon>
        <taxon>Intramacronucleata</taxon>
        <taxon>Oligohymenophorea</taxon>
        <taxon>Hymenostomatida</taxon>
        <taxon>Tetrahymenina</taxon>
        <taxon>Tetrahymenidae</taxon>
        <taxon>Tetrahymena</taxon>
    </lineage>
</organism>
<evidence type="ECO:0000256" key="7">
    <source>
        <dbReference type="ARBA" id="ARBA00022723"/>
    </source>
</evidence>
<dbReference type="InterPro" id="IPR001279">
    <property type="entry name" value="Metallo-B-lactamas"/>
</dbReference>
<keyword evidence="13" id="KW-1185">Reference proteome</keyword>
<evidence type="ECO:0000256" key="10">
    <source>
        <dbReference type="ARBA" id="ARBA00022833"/>
    </source>
</evidence>
<dbReference type="HOGENOM" id="CLU_389107_0_0_1"/>
<comment type="cofactor">
    <cofactor evidence="2">
        <name>Zn(2+)</name>
        <dbReference type="ChEBI" id="CHEBI:29105"/>
    </cofactor>
</comment>
<evidence type="ECO:0000313" key="13">
    <source>
        <dbReference type="Proteomes" id="UP000009168"/>
    </source>
</evidence>
<comment type="catalytic activity">
    <reaction evidence="1">
        <text>Endonucleolytic cleavage of RNA, removing extra 3' nucleotides from tRNA precursor, generating 3' termini of tRNAs. A 3'-hydroxy group is left at the tRNA terminus and a 5'-phosphoryl group is left at the trailer molecule.</text>
        <dbReference type="EC" id="3.1.26.11"/>
    </reaction>
</comment>
<evidence type="ECO:0000256" key="6">
    <source>
        <dbReference type="ARBA" id="ARBA00022722"/>
    </source>
</evidence>
<evidence type="ECO:0000256" key="8">
    <source>
        <dbReference type="ARBA" id="ARBA00022759"/>
    </source>
</evidence>
<dbReference type="Proteomes" id="UP000009168">
    <property type="component" value="Unassembled WGS sequence"/>
</dbReference>
<evidence type="ECO:0000256" key="3">
    <source>
        <dbReference type="ARBA" id="ARBA00007823"/>
    </source>
</evidence>
<dbReference type="STRING" id="312017.Q23RK9"/>
<protein>
    <recommendedName>
        <fullName evidence="4">ribonuclease Z</fullName>
        <ecNumber evidence="4">3.1.26.11</ecNumber>
    </recommendedName>
</protein>
<dbReference type="GeneID" id="7822887"/>
<evidence type="ECO:0000256" key="5">
    <source>
        <dbReference type="ARBA" id="ARBA00022694"/>
    </source>
</evidence>
<evidence type="ECO:0000256" key="2">
    <source>
        <dbReference type="ARBA" id="ARBA00001947"/>
    </source>
</evidence>
<dbReference type="InterPro" id="IPR047151">
    <property type="entry name" value="RNZ2-like"/>
</dbReference>
<dbReference type="Pfam" id="PF00753">
    <property type="entry name" value="Lactamase_B"/>
    <property type="match status" value="1"/>
</dbReference>
<dbReference type="GO" id="GO:0046872">
    <property type="term" value="F:metal ion binding"/>
    <property type="evidence" value="ECO:0007669"/>
    <property type="project" value="UniProtKB-KW"/>
</dbReference>
<proteinExistence type="inferred from homology"/>
<gene>
    <name evidence="12" type="ORF">TTHERM_00384830</name>
</gene>
<dbReference type="AlphaFoldDB" id="Q23RK9"/>
<keyword evidence="9" id="KW-0378">Hydrolase</keyword>